<organism evidence="1">
    <name type="scientific">Pithovirus LCDPAC01</name>
    <dbReference type="NCBI Taxonomy" id="2506600"/>
    <lineage>
        <taxon>Viruses</taxon>
        <taxon>Pithoviruses</taxon>
    </lineage>
</organism>
<protein>
    <submittedName>
        <fullName evidence="1">Uncharacterized protein</fullName>
    </submittedName>
</protein>
<evidence type="ECO:0000313" key="1">
    <source>
        <dbReference type="EMBL" id="QBK84647.1"/>
    </source>
</evidence>
<accession>A0A481YNH5</accession>
<reference evidence="1" key="1">
    <citation type="journal article" date="2019" name="MBio">
        <title>Virus Genomes from Deep Sea Sediments Expand the Ocean Megavirome and Support Independent Origins of Viral Gigantism.</title>
        <authorList>
            <person name="Backstrom D."/>
            <person name="Yutin N."/>
            <person name="Jorgensen S.L."/>
            <person name="Dharamshi J."/>
            <person name="Homa F."/>
            <person name="Zaremba-Niedwiedzka K."/>
            <person name="Spang A."/>
            <person name="Wolf Y.I."/>
            <person name="Koonin E.V."/>
            <person name="Ettema T.J."/>
        </authorList>
    </citation>
    <scope>NUCLEOTIDE SEQUENCE</scope>
</reference>
<sequence>MDIVFDKYIKQNPEFFDEKLDLLIGRKFTFNVISKGKNHIEVAENVFIAGTGFSPVFKATIVEVVPFLIIGPVERIPLLPKTKHETKISMENRVELVEQAIYDDSIEEFSKYLNEDLYNS</sequence>
<proteinExistence type="predicted"/>
<gene>
    <name evidence="1" type="ORF">LCDPAC01_01280</name>
</gene>
<name>A0A481YNH5_9VIRU</name>
<dbReference type="EMBL" id="MK500283">
    <property type="protein sequence ID" value="QBK84647.1"/>
    <property type="molecule type" value="Genomic_DNA"/>
</dbReference>